<evidence type="ECO:0000259" key="3">
    <source>
        <dbReference type="Pfam" id="PF07814"/>
    </source>
</evidence>
<dbReference type="RefSeq" id="XP_056763700.1">
    <property type="nucleotide sequence ID" value="XM_056910874.1"/>
</dbReference>
<dbReference type="InterPro" id="IPR016024">
    <property type="entry name" value="ARM-type_fold"/>
</dbReference>
<dbReference type="AlphaFoldDB" id="A0AAD6G152"/>
<comment type="similarity">
    <text evidence="1">Belongs to the WAPL family.</text>
</comment>
<dbReference type="InterPro" id="IPR011989">
    <property type="entry name" value="ARM-like"/>
</dbReference>
<feature type="compositionally biased region" description="Polar residues" evidence="2">
    <location>
        <begin position="205"/>
        <end position="215"/>
    </location>
</feature>
<proteinExistence type="inferred from homology"/>
<feature type="compositionally biased region" description="Polar residues" evidence="2">
    <location>
        <begin position="113"/>
        <end position="123"/>
    </location>
</feature>
<feature type="domain" description="Wings apart-like protein C-terminal" evidence="3">
    <location>
        <begin position="385"/>
        <end position="726"/>
    </location>
</feature>
<evidence type="ECO:0000313" key="4">
    <source>
        <dbReference type="EMBL" id="KAJ5443620.1"/>
    </source>
</evidence>
<feature type="compositionally biased region" description="Low complexity" evidence="2">
    <location>
        <begin position="238"/>
        <end position="250"/>
    </location>
</feature>
<gene>
    <name evidence="4" type="ORF">N7458_007492</name>
</gene>
<evidence type="ECO:0000256" key="1">
    <source>
        <dbReference type="ARBA" id="ARBA00006854"/>
    </source>
</evidence>
<accession>A0AAD6G152</accession>
<dbReference type="Proteomes" id="UP001213681">
    <property type="component" value="Unassembled WGS sequence"/>
</dbReference>
<feature type="compositionally biased region" description="Basic residues" evidence="2">
    <location>
        <begin position="1"/>
        <end position="10"/>
    </location>
</feature>
<keyword evidence="5" id="KW-1185">Reference proteome</keyword>
<dbReference type="EMBL" id="JAPVEA010000007">
    <property type="protein sequence ID" value="KAJ5443620.1"/>
    <property type="molecule type" value="Genomic_DNA"/>
</dbReference>
<feature type="compositionally biased region" description="Polar residues" evidence="2">
    <location>
        <begin position="171"/>
        <end position="180"/>
    </location>
</feature>
<reference evidence="4" key="2">
    <citation type="journal article" date="2023" name="IMA Fungus">
        <title>Comparative genomic study of the Penicillium genus elucidates a diverse pangenome and 15 lateral gene transfer events.</title>
        <authorList>
            <person name="Petersen C."/>
            <person name="Sorensen T."/>
            <person name="Nielsen M.R."/>
            <person name="Sondergaard T.E."/>
            <person name="Sorensen J.L."/>
            <person name="Fitzpatrick D.A."/>
            <person name="Frisvad J.C."/>
            <person name="Nielsen K.L."/>
        </authorList>
    </citation>
    <scope>NUCLEOTIDE SEQUENCE</scope>
    <source>
        <strain evidence="4">IBT 16125</strain>
    </source>
</reference>
<dbReference type="InterPro" id="IPR022771">
    <property type="entry name" value="WAPL_C"/>
</dbReference>
<reference evidence="4" key="1">
    <citation type="submission" date="2022-12" db="EMBL/GenBank/DDBJ databases">
        <authorList>
            <person name="Petersen C."/>
        </authorList>
    </citation>
    <scope>NUCLEOTIDE SEQUENCE</scope>
    <source>
        <strain evidence="4">IBT 16125</strain>
    </source>
</reference>
<dbReference type="Gene3D" id="1.25.10.10">
    <property type="entry name" value="Leucine-rich Repeat Variant"/>
    <property type="match status" value="1"/>
</dbReference>
<dbReference type="Pfam" id="PF07814">
    <property type="entry name" value="WAPL"/>
    <property type="match status" value="1"/>
</dbReference>
<protein>
    <recommendedName>
        <fullName evidence="3">Wings apart-like protein C-terminal domain-containing protein</fullName>
    </recommendedName>
</protein>
<dbReference type="PANTHER" id="PTHR22100">
    <property type="entry name" value="WINGS APART-LIKE PROTEIN HOMOLOG"/>
    <property type="match status" value="1"/>
</dbReference>
<dbReference type="PANTHER" id="PTHR22100:SF13">
    <property type="entry name" value="WINGS APART-LIKE PROTEIN HOMOLOG"/>
    <property type="match status" value="1"/>
</dbReference>
<feature type="compositionally biased region" description="Polar residues" evidence="2">
    <location>
        <begin position="305"/>
        <end position="318"/>
    </location>
</feature>
<dbReference type="GeneID" id="81601117"/>
<feature type="compositionally biased region" description="Polar residues" evidence="2">
    <location>
        <begin position="14"/>
        <end position="29"/>
    </location>
</feature>
<evidence type="ECO:0000256" key="2">
    <source>
        <dbReference type="SAM" id="MobiDB-lite"/>
    </source>
</evidence>
<dbReference type="SUPFAM" id="SSF48371">
    <property type="entry name" value="ARM repeat"/>
    <property type="match status" value="1"/>
</dbReference>
<feature type="region of interest" description="Disordered" evidence="2">
    <location>
        <begin position="1"/>
        <end position="318"/>
    </location>
</feature>
<organism evidence="4 5">
    <name type="scientific">Penicillium daleae</name>
    <dbReference type="NCBI Taxonomy" id="63821"/>
    <lineage>
        <taxon>Eukaryota</taxon>
        <taxon>Fungi</taxon>
        <taxon>Dikarya</taxon>
        <taxon>Ascomycota</taxon>
        <taxon>Pezizomycotina</taxon>
        <taxon>Eurotiomycetes</taxon>
        <taxon>Eurotiomycetidae</taxon>
        <taxon>Eurotiales</taxon>
        <taxon>Aspergillaceae</taxon>
        <taxon>Penicillium</taxon>
    </lineage>
</organism>
<name>A0AAD6G152_9EURO</name>
<evidence type="ECO:0000313" key="5">
    <source>
        <dbReference type="Proteomes" id="UP001213681"/>
    </source>
</evidence>
<sequence length="850" mass="92811">MEHSRSRSRRLVTYGSSVNNQPRSKTASVRASAAKGSLDPPSKMRSSHSSTNEQSGSVNRNKQARPSETAQALEISGTSRPAEKDSIYDLPSSDEEDLDLTMRRKRRRYGVDTNGNAGLSGNSLAVRPPPDSKAKRRPQEVSIKSKPASSPTKVDSPRETRHASGRGAPRPQQSAKISTETPKKPIADSSMDLFHKTGPTRLLSLDTSVQSSSPKAKQASPGGVLSRLRIEPDSPSPRLHTSTLSGTTTPTRRRLIDSLGTRAQSEDISSSPAAVSQPPSPFTPQSPSRPKALPPPSRRADGQATDLSQESTVTVSPHLTGSRVTYARQRSFLDDLCMEDGVLGQNMTASVEQDSLSASQSRRFDDLPRTRLFEIEEVNNDDGSVRSIHELRRAGGNARYRGAIESIFEDMEDPHVSTSGRCNSFVQLCDKLLDSKQARQFVECNFERRLVDCLSVNLDTVSATLALCVFGLASLGRSLPYVLAAAAWPKLLEVLPSLIGAQDDLSAIVRVRNSNLSKAAQRSVQNIAPRIHAALFADASVPTMSPCILALHCLKVTNLAFQAKGEIPDGLPAPVLSQLVNILVSESSHLQEQPTIIDEERLHVLILGLSILEAHITSADPAQQEQRDALGVLSDMHRLLRLDNEEGPIRQQVQTLYLRVILNVTNSNPTLCDKFATAAMVEELATIVMARFDDLSEDTLAQENNSLDTVILALGALINLVEQSEASRTIFLDSGGVSESILDQLLRLFLAHVDSISKAHSVLEVHHNVTVGYLAVLLLALCLHTGARMRIKESLHPNGLTIIMSTVNEFLQYHQKIEQELHSTQSKKEASGFLVRLQDLIDEIQRIDNE</sequence>
<feature type="compositionally biased region" description="Polar residues" evidence="2">
    <location>
        <begin position="47"/>
        <end position="70"/>
    </location>
</feature>
<comment type="caution">
    <text evidence="4">The sequence shown here is derived from an EMBL/GenBank/DDBJ whole genome shotgun (WGS) entry which is preliminary data.</text>
</comment>
<feature type="compositionally biased region" description="Basic and acidic residues" evidence="2">
    <location>
        <begin position="130"/>
        <end position="139"/>
    </location>
</feature>
<dbReference type="InterPro" id="IPR039874">
    <property type="entry name" value="WAPL"/>
</dbReference>